<evidence type="ECO:0000313" key="3">
    <source>
        <dbReference type="Proteomes" id="UP000198211"/>
    </source>
</evidence>
<dbReference type="InterPro" id="IPR041588">
    <property type="entry name" value="Integrase_H2C2"/>
</dbReference>
<sequence>MNLLFIAYGVSGSSKPKTKRNLKTYLNGDLNGLSKEDAKTCSTIAATYEVDEDGRLFYCPKTLTRDEDRDDVVRLVVPESLQQEFLHHYHTSLEGGHQGVGRTYRRIRTRFHWRNLYRSVQRYVGECTDCETGKGKPTDQGRSPGNVQGTYPFQVISMDHIPSLPKSFKGNTELLIWADLFTGYIRCCFLVNEWVGGRQNDSTNESQHEYYFDKIGQTATIATDQGHGRELEVQSIKKGKMSTSIRVAAKITLG</sequence>
<dbReference type="OrthoDB" id="113767at2759"/>
<name>A0A225VDB1_9STRA</name>
<keyword evidence="3" id="KW-1185">Reference proteome</keyword>
<dbReference type="FunFam" id="1.10.340.70:FF:000001">
    <property type="entry name" value="Retrovirus-related Pol polyprotein from transposon gypsy-like Protein"/>
    <property type="match status" value="1"/>
</dbReference>
<dbReference type="Proteomes" id="UP000198211">
    <property type="component" value="Unassembled WGS sequence"/>
</dbReference>
<dbReference type="InterPro" id="IPR050951">
    <property type="entry name" value="Retrovirus_Pol_polyprotein"/>
</dbReference>
<dbReference type="Gene3D" id="1.10.340.70">
    <property type="match status" value="1"/>
</dbReference>
<dbReference type="PANTHER" id="PTHR37984:SF5">
    <property type="entry name" value="PROTEIN NYNRIN-LIKE"/>
    <property type="match status" value="1"/>
</dbReference>
<keyword evidence="2" id="KW-0695">RNA-directed DNA polymerase</keyword>
<dbReference type="GO" id="GO:0003964">
    <property type="term" value="F:RNA-directed DNA polymerase activity"/>
    <property type="evidence" value="ECO:0007669"/>
    <property type="project" value="UniProtKB-KW"/>
</dbReference>
<comment type="caution">
    <text evidence="2">The sequence shown here is derived from an EMBL/GenBank/DDBJ whole genome shotgun (WGS) entry which is preliminary data.</text>
</comment>
<protein>
    <submittedName>
        <fullName evidence="2">Reverse transcriptase</fullName>
    </submittedName>
</protein>
<dbReference type="Pfam" id="PF17921">
    <property type="entry name" value="Integrase_H2C2"/>
    <property type="match status" value="1"/>
</dbReference>
<gene>
    <name evidence="2" type="ORF">PHMEG_00024982</name>
</gene>
<dbReference type="EMBL" id="NBNE01005597">
    <property type="protein sequence ID" value="OWZ03312.1"/>
    <property type="molecule type" value="Genomic_DNA"/>
</dbReference>
<keyword evidence="2" id="KW-0548">Nucleotidyltransferase</keyword>
<evidence type="ECO:0000313" key="2">
    <source>
        <dbReference type="EMBL" id="OWZ03312.1"/>
    </source>
</evidence>
<dbReference type="PANTHER" id="PTHR37984">
    <property type="entry name" value="PROTEIN CBG26694"/>
    <property type="match status" value="1"/>
</dbReference>
<evidence type="ECO:0000259" key="1">
    <source>
        <dbReference type="Pfam" id="PF17921"/>
    </source>
</evidence>
<proteinExistence type="predicted"/>
<dbReference type="STRING" id="4795.A0A225VDB1"/>
<keyword evidence="2" id="KW-0808">Transferase</keyword>
<organism evidence="2 3">
    <name type="scientific">Phytophthora megakarya</name>
    <dbReference type="NCBI Taxonomy" id="4795"/>
    <lineage>
        <taxon>Eukaryota</taxon>
        <taxon>Sar</taxon>
        <taxon>Stramenopiles</taxon>
        <taxon>Oomycota</taxon>
        <taxon>Peronosporomycetes</taxon>
        <taxon>Peronosporales</taxon>
        <taxon>Peronosporaceae</taxon>
        <taxon>Phytophthora</taxon>
    </lineage>
</organism>
<feature type="domain" description="Integrase zinc-binding" evidence="1">
    <location>
        <begin position="77"/>
        <end position="134"/>
    </location>
</feature>
<accession>A0A225VDB1</accession>
<reference evidence="3" key="1">
    <citation type="submission" date="2017-03" db="EMBL/GenBank/DDBJ databases">
        <title>Phytopthora megakarya and P. palmivora, two closely related causual agents of cacao black pod achieved similar genome size and gene model numbers by different mechanisms.</title>
        <authorList>
            <person name="Ali S."/>
            <person name="Shao J."/>
            <person name="Larry D.J."/>
            <person name="Kronmiller B."/>
            <person name="Shen D."/>
            <person name="Strem M.D."/>
            <person name="Melnick R.L."/>
            <person name="Guiltinan M.J."/>
            <person name="Tyler B.M."/>
            <person name="Meinhardt L.W."/>
            <person name="Bailey B.A."/>
        </authorList>
    </citation>
    <scope>NUCLEOTIDE SEQUENCE [LARGE SCALE GENOMIC DNA]</scope>
    <source>
        <strain evidence="3">zdho120</strain>
    </source>
</reference>
<dbReference type="AlphaFoldDB" id="A0A225VDB1"/>